<accession>R3WHQ8</accession>
<gene>
    <name evidence="2" type="ORF">UC3_03423</name>
</gene>
<evidence type="ECO:0000256" key="1">
    <source>
        <dbReference type="SAM" id="Phobius"/>
    </source>
</evidence>
<dbReference type="Proteomes" id="UP000013785">
    <property type="component" value="Unassembled WGS sequence"/>
</dbReference>
<reference evidence="2 3" key="1">
    <citation type="submission" date="2013-02" db="EMBL/GenBank/DDBJ databases">
        <title>The Genome Sequence of Enterococcus phoeniculicola BAA-412.</title>
        <authorList>
            <consortium name="The Broad Institute Genome Sequencing Platform"/>
            <consortium name="The Broad Institute Genome Sequencing Center for Infectious Disease"/>
            <person name="Earl A.M."/>
            <person name="Gilmore M.S."/>
            <person name="Lebreton F."/>
            <person name="Walker B."/>
            <person name="Young S.K."/>
            <person name="Zeng Q."/>
            <person name="Gargeya S."/>
            <person name="Fitzgerald M."/>
            <person name="Haas B."/>
            <person name="Abouelleil A."/>
            <person name="Alvarado L."/>
            <person name="Arachchi H.M."/>
            <person name="Berlin A.M."/>
            <person name="Chapman S.B."/>
            <person name="Dewar J."/>
            <person name="Goldberg J."/>
            <person name="Griggs A."/>
            <person name="Gujja S."/>
            <person name="Hansen M."/>
            <person name="Howarth C."/>
            <person name="Imamovic A."/>
            <person name="Larimer J."/>
            <person name="McCowan C."/>
            <person name="Murphy C."/>
            <person name="Neiman D."/>
            <person name="Pearson M."/>
            <person name="Priest M."/>
            <person name="Roberts A."/>
            <person name="Saif S."/>
            <person name="Shea T."/>
            <person name="Sisk P."/>
            <person name="Sykes S."/>
            <person name="Wortman J."/>
            <person name="Nusbaum C."/>
            <person name="Birren B."/>
        </authorList>
    </citation>
    <scope>NUCLEOTIDE SEQUENCE [LARGE SCALE GENOMIC DNA]</scope>
    <source>
        <strain evidence="2 3">ATCC BAA-412</strain>
    </source>
</reference>
<feature type="transmembrane region" description="Helical" evidence="1">
    <location>
        <begin position="12"/>
        <end position="32"/>
    </location>
</feature>
<keyword evidence="1" id="KW-0812">Transmembrane</keyword>
<evidence type="ECO:0008006" key="4">
    <source>
        <dbReference type="Google" id="ProtNLM"/>
    </source>
</evidence>
<keyword evidence="1" id="KW-0472">Membrane</keyword>
<keyword evidence="3" id="KW-1185">Reference proteome</keyword>
<dbReference type="AlphaFoldDB" id="R3WHQ8"/>
<sequence>MMNRVSKNKYKWVLLFSLIFLVTSFFLIKHYYAKKINISVGRSEEFTVSEVREAIDQTIFYFKESEPESTITDISYDEKASNEVLVTDTQYEKGFNSKPRNVMVLYINIYSSVPFLESPTSLTNREDMRVYLVRKDKTSDWKVVNHGFG</sequence>
<evidence type="ECO:0000313" key="2">
    <source>
        <dbReference type="EMBL" id="EOL41415.1"/>
    </source>
</evidence>
<proteinExistence type="predicted"/>
<organism evidence="2 3">
    <name type="scientific">Enterococcus phoeniculicola ATCC BAA-412</name>
    <dbReference type="NCBI Taxonomy" id="1158610"/>
    <lineage>
        <taxon>Bacteria</taxon>
        <taxon>Bacillati</taxon>
        <taxon>Bacillota</taxon>
        <taxon>Bacilli</taxon>
        <taxon>Lactobacillales</taxon>
        <taxon>Enterococcaceae</taxon>
        <taxon>Enterococcus</taxon>
    </lineage>
</organism>
<dbReference type="RefSeq" id="WP_010770053.1">
    <property type="nucleotide sequence ID" value="NZ_ASWE01000001.1"/>
</dbReference>
<name>R3WHQ8_9ENTE</name>
<comment type="caution">
    <text evidence="2">The sequence shown here is derived from an EMBL/GenBank/DDBJ whole genome shotgun (WGS) entry which is preliminary data.</text>
</comment>
<keyword evidence="1" id="KW-1133">Transmembrane helix</keyword>
<dbReference type="HOGENOM" id="CLU_1746825_0_0_9"/>
<dbReference type="EMBL" id="AJAT01000020">
    <property type="protein sequence ID" value="EOL41415.1"/>
    <property type="molecule type" value="Genomic_DNA"/>
</dbReference>
<evidence type="ECO:0000313" key="3">
    <source>
        <dbReference type="Proteomes" id="UP000013785"/>
    </source>
</evidence>
<protein>
    <recommendedName>
        <fullName evidence="4">DUF4829 domain-containing protein</fullName>
    </recommendedName>
</protein>